<dbReference type="GO" id="GO:0032222">
    <property type="term" value="P:regulation of synaptic transmission, cholinergic"/>
    <property type="evidence" value="ECO:0007669"/>
    <property type="project" value="InterPro"/>
</dbReference>
<organism evidence="3 4">
    <name type="scientific">Pomacea canaliculata</name>
    <name type="common">Golden apple snail</name>
    <dbReference type="NCBI Taxonomy" id="400727"/>
    <lineage>
        <taxon>Eukaryota</taxon>
        <taxon>Metazoa</taxon>
        <taxon>Spiralia</taxon>
        <taxon>Lophotrochozoa</taxon>
        <taxon>Mollusca</taxon>
        <taxon>Gastropoda</taxon>
        <taxon>Caenogastropoda</taxon>
        <taxon>Architaenioglossa</taxon>
        <taxon>Ampullarioidea</taxon>
        <taxon>Ampullariidae</taxon>
        <taxon>Pomacea</taxon>
    </lineage>
</organism>
<gene>
    <name evidence="3" type="ORF">C0Q70_01904</name>
</gene>
<keyword evidence="4" id="KW-1185">Reference proteome</keyword>
<dbReference type="Proteomes" id="UP000245119">
    <property type="component" value="Linkage Group LG1"/>
</dbReference>
<evidence type="ECO:0000313" key="3">
    <source>
        <dbReference type="EMBL" id="PVD39276.1"/>
    </source>
</evidence>
<name>A0A2T7Q0S5_POMCA</name>
<evidence type="ECO:0000256" key="2">
    <source>
        <dbReference type="ARBA" id="ARBA00023180"/>
    </source>
</evidence>
<dbReference type="EMBL" id="PZQS01000001">
    <property type="protein sequence ID" value="PVD39276.1"/>
    <property type="molecule type" value="Genomic_DNA"/>
</dbReference>
<keyword evidence="1" id="KW-0732">Signal</keyword>
<comment type="caution">
    <text evidence="3">The sequence shown here is derived from an EMBL/GenBank/DDBJ whole genome shotgun (WGS) entry which is preliminary data.</text>
</comment>
<dbReference type="PANTHER" id="PTHR38332">
    <property type="entry name" value="PROTEIN CBG11604"/>
    <property type="match status" value="1"/>
</dbReference>
<accession>A0A2T7Q0S5</accession>
<evidence type="ECO:0008006" key="5">
    <source>
        <dbReference type="Google" id="ProtNLM"/>
    </source>
</evidence>
<dbReference type="PANTHER" id="PTHR38332:SF1">
    <property type="entry name" value="RE49668P"/>
    <property type="match status" value="1"/>
</dbReference>
<keyword evidence="2" id="KW-0325">Glycoprotein</keyword>
<evidence type="ECO:0000256" key="1">
    <source>
        <dbReference type="ARBA" id="ARBA00022729"/>
    </source>
</evidence>
<dbReference type="InterPro" id="IPR031424">
    <property type="entry name" value="QVR-like"/>
</dbReference>
<proteinExistence type="predicted"/>
<protein>
    <recommendedName>
        <fullName evidence="5">Protein sleepless</fullName>
    </recommendedName>
</protein>
<dbReference type="GO" id="GO:0030431">
    <property type="term" value="P:sleep"/>
    <property type="evidence" value="ECO:0007669"/>
    <property type="project" value="InterPro"/>
</dbReference>
<dbReference type="Pfam" id="PF17064">
    <property type="entry name" value="QVR"/>
    <property type="match status" value="1"/>
</dbReference>
<sequence>MERVSIDCYVCTSINGSNKVCEDKFERNLDTFHMIERNCQYGYFKGTHCIKLKGTKEDGTHILVRHCSDANWGSHCGDIRYLDHSMEERIIGCLESCDFDGCNSAPPTRPSSLFLCLLSLALTFLLHLSL</sequence>
<evidence type="ECO:0000313" key="4">
    <source>
        <dbReference type="Proteomes" id="UP000245119"/>
    </source>
</evidence>
<dbReference type="AlphaFoldDB" id="A0A2T7Q0S5"/>
<reference evidence="3 4" key="1">
    <citation type="submission" date="2018-04" db="EMBL/GenBank/DDBJ databases">
        <title>The genome of golden apple snail Pomacea canaliculata provides insight into stress tolerance and invasive adaptation.</title>
        <authorList>
            <person name="Liu C."/>
            <person name="Liu B."/>
            <person name="Ren Y."/>
            <person name="Zhang Y."/>
            <person name="Wang H."/>
            <person name="Li S."/>
            <person name="Jiang F."/>
            <person name="Yin L."/>
            <person name="Zhang G."/>
            <person name="Qian W."/>
            <person name="Fan W."/>
        </authorList>
    </citation>
    <scope>NUCLEOTIDE SEQUENCE [LARGE SCALE GENOMIC DNA]</scope>
    <source>
        <strain evidence="3">SZHN2017</strain>
        <tissue evidence="3">Muscle</tissue>
    </source>
</reference>